<dbReference type="UniPathway" id="UPA00529">
    <property type="reaction ID" value="UER00386"/>
</dbReference>
<dbReference type="PROSITE" id="PS00687">
    <property type="entry name" value="ALDEHYDE_DEHYDR_GLU"/>
    <property type="match status" value="1"/>
</dbReference>
<feature type="binding site" evidence="10">
    <location>
        <begin position="169"/>
        <end position="171"/>
    </location>
    <ligand>
        <name>NAD(+)</name>
        <dbReference type="ChEBI" id="CHEBI:57540"/>
    </ligand>
</feature>
<dbReference type="InterPro" id="IPR016161">
    <property type="entry name" value="Ald_DH/histidinol_DH"/>
</dbReference>
<dbReference type="InterPro" id="IPR029510">
    <property type="entry name" value="Ald_DH_CS_GLU"/>
</dbReference>
<comment type="catalytic activity">
    <reaction evidence="7">
        <text>betaine aldehyde + NADP(+) + H2O = glycine betaine + NADPH + 2 H(+)</text>
        <dbReference type="Rhea" id="RHEA:30067"/>
        <dbReference type="ChEBI" id="CHEBI:15377"/>
        <dbReference type="ChEBI" id="CHEBI:15378"/>
        <dbReference type="ChEBI" id="CHEBI:15710"/>
        <dbReference type="ChEBI" id="CHEBI:17750"/>
        <dbReference type="ChEBI" id="CHEBI:57783"/>
        <dbReference type="ChEBI" id="CHEBI:58349"/>
    </reaction>
    <physiologicalReaction direction="left-to-right" evidence="7">
        <dbReference type="Rhea" id="RHEA:30068"/>
    </physiologicalReaction>
</comment>
<keyword evidence="10" id="KW-0521">NADP</keyword>
<comment type="caution">
    <text evidence="10">Lacks conserved residue(s) required for the propagation of feature annotation.</text>
</comment>
<dbReference type="Gene3D" id="3.40.605.10">
    <property type="entry name" value="Aldehyde Dehydrogenase, Chain A, domain 1"/>
    <property type="match status" value="1"/>
</dbReference>
<proteinExistence type="inferred from homology"/>
<dbReference type="EC" id="1.2.1.8" evidence="10"/>
<dbReference type="NCBIfam" id="NF009725">
    <property type="entry name" value="PRK13252.1"/>
    <property type="match status" value="1"/>
</dbReference>
<feature type="binding site" evidence="10">
    <location>
        <begin position="195"/>
        <end position="198"/>
    </location>
    <ligand>
        <name>NAD(+)</name>
        <dbReference type="ChEBI" id="CHEBI:57540"/>
    </ligand>
</feature>
<comment type="caution">
    <text evidence="14">The sequence shown here is derived from an EMBL/GenBank/DDBJ whole genome shotgun (WGS) entry which is preliminary data.</text>
</comment>
<name>A0A316C8I6_PSESE</name>
<dbReference type="HAMAP" id="MF_00804">
    <property type="entry name" value="BADH"/>
    <property type="match status" value="1"/>
</dbReference>
<dbReference type="GO" id="GO:0008802">
    <property type="term" value="F:betaine-aldehyde dehydrogenase (NAD+) activity"/>
    <property type="evidence" value="ECO:0007669"/>
    <property type="project" value="UniProtKB-UniRule"/>
</dbReference>
<comment type="pathway">
    <text evidence="10">Amine and polyamine biosynthesis; betaine biosynthesis via choline pathway; betaine from betaine aldehyde: step 1/1.</text>
</comment>
<keyword evidence="2 10" id="KW-0479">Metal-binding</keyword>
<dbReference type="GO" id="GO:0046872">
    <property type="term" value="F:metal ion binding"/>
    <property type="evidence" value="ECO:0007669"/>
    <property type="project" value="UniProtKB-KW"/>
</dbReference>
<keyword evidence="6 10" id="KW-0558">Oxidation</keyword>
<dbReference type="Proteomes" id="UP000245396">
    <property type="component" value="Unassembled WGS sequence"/>
</dbReference>
<dbReference type="Pfam" id="PF00171">
    <property type="entry name" value="Aldedh"/>
    <property type="match status" value="1"/>
</dbReference>
<dbReference type="NCBIfam" id="TIGR01804">
    <property type="entry name" value="BADH"/>
    <property type="match status" value="1"/>
</dbReference>
<dbReference type="PROSITE" id="PS00070">
    <property type="entry name" value="ALDEHYDE_DEHYDR_CYS"/>
    <property type="match status" value="1"/>
</dbReference>
<feature type="domain" description="Aldehyde dehydrogenase" evidence="13">
    <location>
        <begin position="36"/>
        <end position="496"/>
    </location>
</feature>
<feature type="binding site" evidence="10">
    <location>
        <position position="47"/>
    </location>
    <ligand>
        <name>K(+)</name>
        <dbReference type="ChEBI" id="CHEBI:29103"/>
        <label>1</label>
    </ligand>
</feature>
<evidence type="ECO:0000256" key="7">
    <source>
        <dbReference type="ARBA" id="ARBA00051919"/>
    </source>
</evidence>
<organism evidence="14 15">
    <name type="scientific">Pseudaminobacter salicylatoxidans</name>
    <dbReference type="NCBI Taxonomy" id="93369"/>
    <lineage>
        <taxon>Bacteria</taxon>
        <taxon>Pseudomonadati</taxon>
        <taxon>Pseudomonadota</taxon>
        <taxon>Alphaproteobacteria</taxon>
        <taxon>Hyphomicrobiales</taxon>
        <taxon>Phyllobacteriaceae</taxon>
        <taxon>Pseudaminobacter</taxon>
    </lineage>
</organism>
<evidence type="ECO:0000256" key="2">
    <source>
        <dbReference type="ARBA" id="ARBA00022723"/>
    </source>
</evidence>
<feature type="active site" description="Charge relay system" evidence="10">
    <location>
        <position position="181"/>
    </location>
</feature>
<feature type="active site" description="Charge relay system" evidence="10">
    <location>
        <position position="481"/>
    </location>
</feature>
<evidence type="ECO:0000256" key="4">
    <source>
        <dbReference type="ARBA" id="ARBA00023002"/>
    </source>
</evidence>
<keyword evidence="3 10" id="KW-0630">Potassium</keyword>
<feature type="active site" evidence="11">
    <location>
        <position position="269"/>
    </location>
</feature>
<dbReference type="InterPro" id="IPR016160">
    <property type="entry name" value="Ald_DH_CS_CYS"/>
</dbReference>
<feature type="binding site" evidence="10">
    <location>
        <position position="474"/>
    </location>
    <ligand>
        <name>K(+)</name>
        <dbReference type="ChEBI" id="CHEBI:29103"/>
        <label>2</label>
    </ligand>
</feature>
<evidence type="ECO:0000256" key="10">
    <source>
        <dbReference type="HAMAP-Rule" id="MF_00804"/>
    </source>
</evidence>
<reference evidence="14 15" key="1">
    <citation type="submission" date="2018-05" db="EMBL/GenBank/DDBJ databases">
        <title>Genomic Encyclopedia of Type Strains, Phase IV (KMG-IV): sequencing the most valuable type-strain genomes for metagenomic binning, comparative biology and taxonomic classification.</title>
        <authorList>
            <person name="Goeker M."/>
        </authorList>
    </citation>
    <scope>NUCLEOTIDE SEQUENCE [LARGE SCALE GENOMIC DNA]</scope>
    <source>
        <strain evidence="14 15">DSM 6986</strain>
    </source>
</reference>
<comment type="subunit">
    <text evidence="9 10">Dimer of dimers.</text>
</comment>
<dbReference type="STRING" id="1192868.GCA_000304395_00001"/>
<dbReference type="InterPro" id="IPR016163">
    <property type="entry name" value="Ald_DH_C"/>
</dbReference>
<dbReference type="InterPro" id="IPR011264">
    <property type="entry name" value="BADH"/>
</dbReference>
<evidence type="ECO:0000256" key="6">
    <source>
        <dbReference type="ARBA" id="ARBA00023097"/>
    </source>
</evidence>
<evidence type="ECO:0000256" key="1">
    <source>
        <dbReference type="ARBA" id="ARBA00009986"/>
    </source>
</evidence>
<feature type="binding site" description="covalent" evidence="10">
    <location>
        <position position="303"/>
    </location>
    <ligand>
        <name>NAD(+)</name>
        <dbReference type="ChEBI" id="CHEBI:57540"/>
    </ligand>
</feature>
<sequence>MNPAFRCSRTDANSNARKMTMKAQPQSSHYINGRFVDDERGAPIAVIYPATGETIATLHSATPNVIELAVEAARAAQPAWARLKPVERGRILRRAADILRARNEELARLETLDTGKAIQETLVADAPSAADCLEYFAGAIGAYNGDFIDLGGPFAYTRREALGVCVGIGAWNYPIQIAGWKSAPALAMGNAVVFKPSENTPLSALALAEIYTEAGLPDGLFNVVQGYGDVGGALVGHDVVAKVSVTGSVPTGRKVLSLAGSKMKHATMELGGKSPLIVFDDADLENAIGGAMLGNFYSTGQICSNGTRVFVQKGLHDRFVERLVERTKKIRIGDPLDPETQMGPLVSKAHHEKVLSYIEIGKQEGATLACGGSVPALQGFDGGCFVEPTVFTGVTDDMRIAREEIFGPVMSVLTFDNEDEVIERANATEFGLAAGVFTRDLPRAHRVISELLAGTCWINAYNLTPVEMPFGGYKQSGIGRENALGALGHYSQVKSVYVETGDVESPY</sequence>
<evidence type="ECO:0000256" key="12">
    <source>
        <dbReference type="RuleBase" id="RU003345"/>
    </source>
</evidence>
<evidence type="ECO:0000313" key="15">
    <source>
        <dbReference type="Proteomes" id="UP000245396"/>
    </source>
</evidence>
<dbReference type="PANTHER" id="PTHR11699">
    <property type="entry name" value="ALDEHYDE DEHYDROGENASE-RELATED"/>
    <property type="match status" value="1"/>
</dbReference>
<feature type="active site" description="Proton acceptor" evidence="10">
    <location>
        <position position="269"/>
    </location>
</feature>
<dbReference type="GO" id="GO:0019285">
    <property type="term" value="P:glycine betaine biosynthetic process from choline"/>
    <property type="evidence" value="ECO:0007669"/>
    <property type="project" value="UniProtKB-UniRule"/>
</dbReference>
<evidence type="ECO:0000256" key="9">
    <source>
        <dbReference type="ARBA" id="ARBA00065931"/>
    </source>
</evidence>
<keyword evidence="5 10" id="KW-0520">NAD</keyword>
<dbReference type="SUPFAM" id="SSF53720">
    <property type="entry name" value="ALDH-like"/>
    <property type="match status" value="1"/>
</dbReference>
<comment type="catalytic activity">
    <reaction evidence="8">
        <text>betaine aldehyde + NAD(+) + H2O = glycine betaine + NADH + 2 H(+)</text>
        <dbReference type="Rhea" id="RHEA:15305"/>
        <dbReference type="ChEBI" id="CHEBI:15377"/>
        <dbReference type="ChEBI" id="CHEBI:15378"/>
        <dbReference type="ChEBI" id="CHEBI:15710"/>
        <dbReference type="ChEBI" id="CHEBI:17750"/>
        <dbReference type="ChEBI" id="CHEBI:57540"/>
        <dbReference type="ChEBI" id="CHEBI:57945"/>
        <dbReference type="EC" id="1.2.1.8"/>
    </reaction>
    <physiologicalReaction direction="left-to-right" evidence="8">
        <dbReference type="Rhea" id="RHEA:15306"/>
    </physiologicalReaction>
</comment>
<evidence type="ECO:0000256" key="5">
    <source>
        <dbReference type="ARBA" id="ARBA00023027"/>
    </source>
</evidence>
<dbReference type="CDD" id="cd07090">
    <property type="entry name" value="ALDH_F9_TMBADH"/>
    <property type="match status" value="1"/>
</dbReference>
<feature type="binding site" evidence="10">
    <location>
        <position position="113"/>
    </location>
    <ligand>
        <name>K(+)</name>
        <dbReference type="ChEBI" id="CHEBI:29103"/>
        <label>1</label>
    </ligand>
</feature>
<feature type="binding site" evidence="10">
    <location>
        <position position="404"/>
    </location>
    <ligand>
        <name>NAD(+)</name>
        <dbReference type="ChEBI" id="CHEBI:57540"/>
    </ligand>
</feature>
<accession>A0A316C8I6</accession>
<keyword evidence="4 10" id="KW-0560">Oxidoreductase</keyword>
<dbReference type="InterPro" id="IPR016162">
    <property type="entry name" value="Ald_DH_N"/>
</dbReference>
<dbReference type="Gene3D" id="3.40.309.10">
    <property type="entry name" value="Aldehyde Dehydrogenase, Chain A, domain 2"/>
    <property type="match status" value="1"/>
</dbReference>
<comment type="similarity">
    <text evidence="1 10 12">Belongs to the aldehyde dehydrogenase family.</text>
</comment>
<comment type="function">
    <text evidence="10">Involved in the biosynthesis of the osmoprotectant glycine betaine. Catalyzes the irreversible oxidation of betaine aldehyde to the corresponding acid.</text>
</comment>
<feature type="binding site" evidence="10">
    <location>
        <position position="271"/>
    </location>
    <ligand>
        <name>NAD(+)</name>
        <dbReference type="ChEBI" id="CHEBI:57540"/>
    </ligand>
</feature>
<comment type="cofactor">
    <cofactor evidence="10">
        <name>K(+)</name>
        <dbReference type="ChEBI" id="CHEBI:29103"/>
    </cofactor>
    <text evidence="10">Binds 2 potassium ions per subunit.</text>
</comment>
<dbReference type="AlphaFoldDB" id="A0A316C8I6"/>
<feature type="modified residue" description="Cysteine sulfenic acid (-SOH)" evidence="10">
    <location>
        <position position="303"/>
    </location>
</feature>
<feature type="active site" description="Nucleophile" evidence="10">
    <location>
        <position position="303"/>
    </location>
</feature>
<feature type="binding site" evidence="10">
    <location>
        <position position="477"/>
    </location>
    <ligand>
        <name>K(+)</name>
        <dbReference type="ChEBI" id="CHEBI:29103"/>
        <label>2</label>
    </ligand>
</feature>
<dbReference type="FunFam" id="3.40.309.10:FF:000014">
    <property type="entry name" value="NAD/NADP-dependent betaine aldehyde dehydrogenase"/>
    <property type="match status" value="1"/>
</dbReference>
<protein>
    <recommendedName>
        <fullName evidence="10">Betaine aldehyde dehydrogenase</fullName>
        <shortName evidence="10">BADH</shortName>
        <ecNumber evidence="10">1.2.1.8</ecNumber>
    </recommendedName>
</protein>
<dbReference type="FunFam" id="3.40.605.10:FF:000007">
    <property type="entry name" value="NAD/NADP-dependent betaine aldehyde dehydrogenase"/>
    <property type="match status" value="1"/>
</dbReference>
<gene>
    <name evidence="10" type="primary">betB</name>
    <name evidence="14" type="ORF">C7441_103232</name>
</gene>
<evidence type="ECO:0000256" key="3">
    <source>
        <dbReference type="ARBA" id="ARBA00022958"/>
    </source>
</evidence>
<evidence type="ECO:0000256" key="8">
    <source>
        <dbReference type="ARBA" id="ARBA00052192"/>
    </source>
</evidence>
<evidence type="ECO:0000259" key="13">
    <source>
        <dbReference type="Pfam" id="PF00171"/>
    </source>
</evidence>
<evidence type="ECO:0000256" key="11">
    <source>
        <dbReference type="PROSITE-ProRule" id="PRU10007"/>
    </source>
</evidence>
<dbReference type="EMBL" id="QGGG01000003">
    <property type="protein sequence ID" value="PWJ85376.1"/>
    <property type="molecule type" value="Genomic_DNA"/>
</dbReference>
<keyword evidence="15" id="KW-1185">Reference proteome</keyword>
<dbReference type="InterPro" id="IPR015590">
    <property type="entry name" value="Aldehyde_DH_dom"/>
</dbReference>
<evidence type="ECO:0000313" key="14">
    <source>
        <dbReference type="EMBL" id="PWJ85376.1"/>
    </source>
</evidence>